<dbReference type="GO" id="GO:0051999">
    <property type="term" value="P:mannosyl-inositol phosphorylceramide biosynthetic process"/>
    <property type="evidence" value="ECO:0007669"/>
    <property type="project" value="TreeGrafter"/>
</dbReference>
<dbReference type="GO" id="GO:0016020">
    <property type="term" value="C:membrane"/>
    <property type="evidence" value="ECO:0007669"/>
    <property type="project" value="UniProtKB-SubCell"/>
</dbReference>
<keyword evidence="3" id="KW-0808">Transferase</keyword>
<evidence type="ECO:0000256" key="1">
    <source>
        <dbReference type="ARBA" id="ARBA00004141"/>
    </source>
</evidence>
<dbReference type="Proteomes" id="UP000697127">
    <property type="component" value="Unassembled WGS sequence"/>
</dbReference>
<comment type="caution">
    <text evidence="10">The sequence shown here is derived from an EMBL/GenBank/DDBJ whole genome shotgun (WGS) entry which is preliminary data.</text>
</comment>
<evidence type="ECO:0000256" key="4">
    <source>
        <dbReference type="ARBA" id="ARBA00022692"/>
    </source>
</evidence>
<dbReference type="InterPro" id="IPR051706">
    <property type="entry name" value="Glycosyltransferase_domain"/>
</dbReference>
<dbReference type="AlphaFoldDB" id="A0A9P6WIX9"/>
<keyword evidence="11" id="KW-1185">Reference proteome</keyword>
<feature type="transmembrane region" description="Helical" evidence="9">
    <location>
        <begin position="12"/>
        <end position="33"/>
    </location>
</feature>
<dbReference type="Pfam" id="PF04488">
    <property type="entry name" value="Gly_transf_sug"/>
    <property type="match status" value="1"/>
</dbReference>
<dbReference type="SUPFAM" id="SSF53448">
    <property type="entry name" value="Nucleotide-diphospho-sugar transferases"/>
    <property type="match status" value="1"/>
</dbReference>
<dbReference type="PANTHER" id="PTHR32385:SF20">
    <property type="entry name" value="MANNOSYL PHOSPHORYLINOSITOL CERAMIDE SYNTHASE CSH1-RELATED"/>
    <property type="match status" value="1"/>
</dbReference>
<dbReference type="OrthoDB" id="3647at2759"/>
<evidence type="ECO:0000256" key="3">
    <source>
        <dbReference type="ARBA" id="ARBA00022679"/>
    </source>
</evidence>
<dbReference type="FunFam" id="3.90.550.20:FF:000001">
    <property type="entry name" value="MIPC synthase subunit (SurA)"/>
    <property type="match status" value="1"/>
</dbReference>
<comment type="catalytic activity">
    <reaction evidence="7">
        <text>a 1D-myo-inositol-1-phospho-N-[(R)-2-hydroxy-very-long-chain fatty acyl]-(R)-4-hydroxysphingoid base + GDP-alpha-D-mannose = an alpha-D-mannosyl-(1&lt;-&gt;6)-1D-myo-inositol-1-phospho-N-[(R)-2-hydroxy-very-long-chain fatty acyl]-(R)-4-hydroxysphingoid base + GDP + H(+)</text>
        <dbReference type="Rhea" id="RHEA:64596"/>
        <dbReference type="ChEBI" id="CHEBI:15378"/>
        <dbReference type="ChEBI" id="CHEBI:57527"/>
        <dbReference type="ChEBI" id="CHEBI:58189"/>
        <dbReference type="ChEBI" id="CHEBI:155885"/>
        <dbReference type="ChEBI" id="CHEBI:155926"/>
        <dbReference type="EC" id="2.4.1.370"/>
    </reaction>
    <physiologicalReaction direction="left-to-right" evidence="7">
        <dbReference type="Rhea" id="RHEA:64597"/>
    </physiologicalReaction>
</comment>
<keyword evidence="6 9" id="KW-0472">Membrane</keyword>
<keyword evidence="5 9" id="KW-1133">Transmembrane helix</keyword>
<evidence type="ECO:0000256" key="5">
    <source>
        <dbReference type="ARBA" id="ARBA00022989"/>
    </source>
</evidence>
<evidence type="ECO:0000256" key="6">
    <source>
        <dbReference type="ARBA" id="ARBA00023136"/>
    </source>
</evidence>
<evidence type="ECO:0000256" key="9">
    <source>
        <dbReference type="SAM" id="Phobius"/>
    </source>
</evidence>
<dbReference type="GO" id="GO:0031501">
    <property type="term" value="C:mannosyltransferase complex"/>
    <property type="evidence" value="ECO:0007669"/>
    <property type="project" value="UniProtKB-ARBA"/>
</dbReference>
<proteinExistence type="inferred from homology"/>
<evidence type="ECO:0000256" key="8">
    <source>
        <dbReference type="ARBA" id="ARBA00066893"/>
    </source>
</evidence>
<evidence type="ECO:0000256" key="2">
    <source>
        <dbReference type="ARBA" id="ARBA00009003"/>
    </source>
</evidence>
<gene>
    <name evidence="10" type="ORF">C6P40_003113</name>
</gene>
<feature type="transmembrane region" description="Helical" evidence="9">
    <location>
        <begin position="272"/>
        <end position="295"/>
    </location>
</feature>
<dbReference type="GO" id="GO:0103064">
    <property type="term" value="F:inositol phosphorylceramide mannosyltransferase activity"/>
    <property type="evidence" value="ECO:0007669"/>
    <property type="project" value="UniProtKB-EC"/>
</dbReference>
<organism evidence="10 11">
    <name type="scientific">Pichia californica</name>
    <dbReference type="NCBI Taxonomy" id="460514"/>
    <lineage>
        <taxon>Eukaryota</taxon>
        <taxon>Fungi</taxon>
        <taxon>Dikarya</taxon>
        <taxon>Ascomycota</taxon>
        <taxon>Saccharomycotina</taxon>
        <taxon>Pichiomycetes</taxon>
        <taxon>Pichiales</taxon>
        <taxon>Pichiaceae</taxon>
        <taxon>Pichia</taxon>
    </lineage>
</organism>
<evidence type="ECO:0000313" key="11">
    <source>
        <dbReference type="Proteomes" id="UP000697127"/>
    </source>
</evidence>
<dbReference type="InterPro" id="IPR007577">
    <property type="entry name" value="GlycoTrfase_DXD_sugar-bd_CS"/>
</dbReference>
<protein>
    <recommendedName>
        <fullName evidence="8">inositol phosphorylceramide mannosyltransferase</fullName>
        <ecNumber evidence="8">2.4.1.370</ecNumber>
    </recommendedName>
</protein>
<dbReference type="Gene3D" id="3.90.550.20">
    <property type="match status" value="1"/>
</dbReference>
<dbReference type="EMBL" id="PUHW01000342">
    <property type="protein sequence ID" value="KAG0686962.1"/>
    <property type="molecule type" value="Genomic_DNA"/>
</dbReference>
<name>A0A9P6WIX9_9ASCO</name>
<sequence>MQIKTEIKAMLYIHAFIALILIYQLFDLITLLYDDSHQFALLSNELNNSNYLQSQPQLIPKIIHQTYKTSNIPEIWKDGQKNCQDLNKDYQYILWTDEMARDFIAEQYPWFLKTFDNYQYNIERADVIRYFILSHYGGIYIDLDDGCARNLDPLLTVPAFVRKTMPTGISNDIMGSVPNHPFFNKAISMLKRYQRNWLVPYITIMFSTGPLYLSVVWKQYIRWGNPPSGIVRILMPQDYKDSSNAFFNISKGSSWHKDDAAFLLLMARHIPLSIIGCVALACLIFYTEYCITCWINKNYGSKLSNIYKSSKNFLLQLIHYSSYKSLLNDNNNNNNSKYLPRKSRKDSNLPLALSVDIEKNVQILNDIEEL</sequence>
<dbReference type="PANTHER" id="PTHR32385">
    <property type="entry name" value="MANNOSYL PHOSPHORYLINOSITOL CERAMIDE SYNTHASE"/>
    <property type="match status" value="1"/>
</dbReference>
<evidence type="ECO:0000256" key="7">
    <source>
        <dbReference type="ARBA" id="ARBA00052145"/>
    </source>
</evidence>
<dbReference type="InterPro" id="IPR029044">
    <property type="entry name" value="Nucleotide-diphossugar_trans"/>
</dbReference>
<reference evidence="10" key="1">
    <citation type="submission" date="2020-11" db="EMBL/GenBank/DDBJ databases">
        <title>Kefir isolates.</title>
        <authorList>
            <person name="Marcisauskas S."/>
            <person name="Kim Y."/>
            <person name="Blasche S."/>
        </authorList>
    </citation>
    <scope>NUCLEOTIDE SEQUENCE</scope>
    <source>
        <strain evidence="10">Olga-1</strain>
    </source>
</reference>
<comment type="similarity">
    <text evidence="2">Belongs to the glycosyltransferase 32 family.</text>
</comment>
<dbReference type="GO" id="GO:0006676">
    <property type="term" value="P:mannosyl diphosphorylinositol ceramide metabolic process"/>
    <property type="evidence" value="ECO:0007669"/>
    <property type="project" value="UniProtKB-ARBA"/>
</dbReference>
<evidence type="ECO:0000313" key="10">
    <source>
        <dbReference type="EMBL" id="KAG0686962.1"/>
    </source>
</evidence>
<keyword evidence="4 9" id="KW-0812">Transmembrane</keyword>
<feature type="transmembrane region" description="Helical" evidence="9">
    <location>
        <begin position="198"/>
        <end position="217"/>
    </location>
</feature>
<dbReference type="EC" id="2.4.1.370" evidence="8"/>
<comment type="subcellular location">
    <subcellularLocation>
        <location evidence="1">Membrane</location>
        <topology evidence="1">Multi-pass membrane protein</topology>
    </subcellularLocation>
</comment>
<accession>A0A9P6WIX9</accession>